<feature type="domain" description="Fcf2 pre-rRNA processing C-terminal" evidence="4">
    <location>
        <begin position="153"/>
        <end position="247"/>
    </location>
</feature>
<reference evidence="5 6" key="1">
    <citation type="journal article" date="2019" name="Commun. Biol.">
        <title>The bagworm genome reveals a unique fibroin gene that provides high tensile strength.</title>
        <authorList>
            <person name="Kono N."/>
            <person name="Nakamura H."/>
            <person name="Ohtoshi R."/>
            <person name="Tomita M."/>
            <person name="Numata K."/>
            <person name="Arakawa K."/>
        </authorList>
    </citation>
    <scope>NUCLEOTIDE SEQUENCE [LARGE SCALE GENOMIC DNA]</scope>
</reference>
<dbReference type="PANTHER" id="PTHR21686">
    <property type="entry name" value="DEOXYNUCLEOTIDYLTRANSFERASE TERMINAL-INTERACTING PROTEIN 2"/>
    <property type="match status" value="1"/>
</dbReference>
<evidence type="ECO:0000256" key="1">
    <source>
        <dbReference type="ARBA" id="ARBA00004604"/>
    </source>
</evidence>
<keyword evidence="5" id="KW-0808">Transferase</keyword>
<sequence>MEFFIDTEGDNKLQFKTELLEETEYPFSLDHHKSDRIVELFEKKKQELDTEAINEAEVEKKLSRMKIDNLFDDFFNDMGWSDCIIIKKERKKKIFHFDQLDLDTGKLKSKLGAIDVAKELEKSVLQPGIEKEHNLPPYNLSEKKLKALRREERKKTKGPEWFNMPAPEMTSELKNDLNILKMRAALDPKHFYKKNDMEVLPKYFQVGRIMDSPLDHVNERLTRKERKRTMVDELLADAEFQKYSKKKYKEIIDEKKKKDYRAHMRDKRQKSKAIAKKNKMSNKNASINKK</sequence>
<feature type="region of interest" description="Disordered" evidence="3">
    <location>
        <begin position="257"/>
        <end position="290"/>
    </location>
</feature>
<comment type="caution">
    <text evidence="5">The sequence shown here is derived from an EMBL/GenBank/DDBJ whole genome shotgun (WGS) entry which is preliminary data.</text>
</comment>
<dbReference type="GO" id="GO:0016740">
    <property type="term" value="F:transferase activity"/>
    <property type="evidence" value="ECO:0007669"/>
    <property type="project" value="UniProtKB-KW"/>
</dbReference>
<dbReference type="GO" id="GO:0006396">
    <property type="term" value="P:RNA processing"/>
    <property type="evidence" value="ECO:0007669"/>
    <property type="project" value="TreeGrafter"/>
</dbReference>
<evidence type="ECO:0000313" key="6">
    <source>
        <dbReference type="Proteomes" id="UP000299102"/>
    </source>
</evidence>
<feature type="compositionally biased region" description="Low complexity" evidence="3">
    <location>
        <begin position="281"/>
        <end position="290"/>
    </location>
</feature>
<dbReference type="AlphaFoldDB" id="A0A4C1UMU6"/>
<keyword evidence="6" id="KW-1185">Reference proteome</keyword>
<gene>
    <name evidence="5" type="primary">DNTTIP2</name>
    <name evidence="5" type="ORF">EVAR_94175_1</name>
</gene>
<evidence type="ECO:0000259" key="4">
    <source>
        <dbReference type="Pfam" id="PF08698"/>
    </source>
</evidence>
<proteinExistence type="predicted"/>
<dbReference type="OrthoDB" id="427886at2759"/>
<dbReference type="Pfam" id="PF08698">
    <property type="entry name" value="Fcf2"/>
    <property type="match status" value="1"/>
</dbReference>
<dbReference type="GO" id="GO:0003723">
    <property type="term" value="F:RNA binding"/>
    <property type="evidence" value="ECO:0007669"/>
    <property type="project" value="TreeGrafter"/>
</dbReference>
<comment type="subcellular location">
    <subcellularLocation>
        <location evidence="1">Nucleus</location>
        <location evidence="1">Nucleolus</location>
    </subcellularLocation>
</comment>
<evidence type="ECO:0000256" key="3">
    <source>
        <dbReference type="SAM" id="MobiDB-lite"/>
    </source>
</evidence>
<dbReference type="EMBL" id="BGZK01000199">
    <property type="protein sequence ID" value="GBP27773.1"/>
    <property type="molecule type" value="Genomic_DNA"/>
</dbReference>
<dbReference type="InterPro" id="IPR014810">
    <property type="entry name" value="Fcf2_C"/>
</dbReference>
<accession>A0A4C1UMU6</accession>
<protein>
    <submittedName>
        <fullName evidence="5">Deoxynucleotidyltransferase terminal-interacting protein 2</fullName>
    </submittedName>
</protein>
<dbReference type="PANTHER" id="PTHR21686:SF12">
    <property type="entry name" value="DEOXYNUCLEOTIDYLTRANSFERASE TERMINAL-INTERACTING PROTEIN 2"/>
    <property type="match status" value="1"/>
</dbReference>
<keyword evidence="2" id="KW-0539">Nucleus</keyword>
<evidence type="ECO:0000313" key="5">
    <source>
        <dbReference type="EMBL" id="GBP27773.1"/>
    </source>
</evidence>
<organism evidence="5 6">
    <name type="scientific">Eumeta variegata</name>
    <name type="common">Bagworm moth</name>
    <name type="synonym">Eumeta japonica</name>
    <dbReference type="NCBI Taxonomy" id="151549"/>
    <lineage>
        <taxon>Eukaryota</taxon>
        <taxon>Metazoa</taxon>
        <taxon>Ecdysozoa</taxon>
        <taxon>Arthropoda</taxon>
        <taxon>Hexapoda</taxon>
        <taxon>Insecta</taxon>
        <taxon>Pterygota</taxon>
        <taxon>Neoptera</taxon>
        <taxon>Endopterygota</taxon>
        <taxon>Lepidoptera</taxon>
        <taxon>Glossata</taxon>
        <taxon>Ditrysia</taxon>
        <taxon>Tineoidea</taxon>
        <taxon>Psychidae</taxon>
        <taxon>Oiketicinae</taxon>
        <taxon>Eumeta</taxon>
    </lineage>
</organism>
<dbReference type="Proteomes" id="UP000299102">
    <property type="component" value="Unassembled WGS sequence"/>
</dbReference>
<dbReference type="GO" id="GO:0005730">
    <property type="term" value="C:nucleolus"/>
    <property type="evidence" value="ECO:0007669"/>
    <property type="project" value="UniProtKB-SubCell"/>
</dbReference>
<dbReference type="STRING" id="151549.A0A4C1UMU6"/>
<dbReference type="InterPro" id="IPR039883">
    <property type="entry name" value="Fcf2/DNTTIP2"/>
</dbReference>
<evidence type="ECO:0000256" key="2">
    <source>
        <dbReference type="ARBA" id="ARBA00023242"/>
    </source>
</evidence>
<name>A0A4C1UMU6_EUMVA</name>
<feature type="compositionally biased region" description="Basic residues" evidence="3">
    <location>
        <begin position="264"/>
        <end position="280"/>
    </location>
</feature>